<evidence type="ECO:0000256" key="6">
    <source>
        <dbReference type="ARBA" id="ARBA00023015"/>
    </source>
</evidence>
<dbReference type="PROSITE" id="PS00028">
    <property type="entry name" value="ZINC_FINGER_C2H2_1"/>
    <property type="match status" value="2"/>
</dbReference>
<evidence type="ECO:0000256" key="11">
    <source>
        <dbReference type="SAM" id="MobiDB-lite"/>
    </source>
</evidence>
<dbReference type="Pfam" id="PF04082">
    <property type="entry name" value="Fungal_trans"/>
    <property type="match status" value="1"/>
</dbReference>
<evidence type="ECO:0000259" key="12">
    <source>
        <dbReference type="PROSITE" id="PS50048"/>
    </source>
</evidence>
<keyword evidence="6" id="KW-0805">Transcription regulation</keyword>
<evidence type="ECO:0000256" key="8">
    <source>
        <dbReference type="ARBA" id="ARBA00023163"/>
    </source>
</evidence>
<dbReference type="EMBL" id="CP099419">
    <property type="protein sequence ID" value="USW49014.1"/>
    <property type="molecule type" value="Genomic_DNA"/>
</dbReference>
<dbReference type="PROSITE" id="PS50157">
    <property type="entry name" value="ZINC_FINGER_C2H2_2"/>
    <property type="match status" value="2"/>
</dbReference>
<dbReference type="InterPro" id="IPR036236">
    <property type="entry name" value="Znf_C2H2_sf"/>
</dbReference>
<keyword evidence="4 10" id="KW-0863">Zinc-finger</keyword>
<feature type="domain" description="Zn(2)-C6 fungal-type" evidence="12">
    <location>
        <begin position="73"/>
        <end position="102"/>
    </location>
</feature>
<feature type="domain" description="C2H2-type" evidence="13">
    <location>
        <begin position="9"/>
        <end position="37"/>
    </location>
</feature>
<keyword evidence="2" id="KW-0479">Metal-binding</keyword>
<evidence type="ECO:0000313" key="14">
    <source>
        <dbReference type="EMBL" id="USW49014.1"/>
    </source>
</evidence>
<dbReference type="Gene3D" id="4.10.240.10">
    <property type="entry name" value="Zn(2)-C6 fungal-type DNA-binding domain"/>
    <property type="match status" value="1"/>
</dbReference>
<dbReference type="PROSITE" id="PS50048">
    <property type="entry name" value="ZN2_CY6_FUNGAL_2"/>
    <property type="match status" value="1"/>
</dbReference>
<reference evidence="14" key="1">
    <citation type="submission" date="2022-06" db="EMBL/GenBank/DDBJ databases">
        <title>Complete genome sequences of two strains of the flax pathogen Septoria linicola.</title>
        <authorList>
            <person name="Lapalu N."/>
            <person name="Simon A."/>
            <person name="Demenou B."/>
            <person name="Paumier D."/>
            <person name="Guillot M.-P."/>
            <person name="Gout L."/>
            <person name="Valade R."/>
        </authorList>
    </citation>
    <scope>NUCLEOTIDE SEQUENCE</scope>
    <source>
        <strain evidence="14">SE15195</strain>
    </source>
</reference>
<dbReference type="FunFam" id="3.30.160.60:FF:001228">
    <property type="entry name" value="Zinc finger protein 236"/>
    <property type="match status" value="1"/>
</dbReference>
<dbReference type="Pfam" id="PF00172">
    <property type="entry name" value="Zn_clus"/>
    <property type="match status" value="1"/>
</dbReference>
<feature type="domain" description="C2H2-type" evidence="13">
    <location>
        <begin position="38"/>
        <end position="65"/>
    </location>
</feature>
<evidence type="ECO:0000256" key="2">
    <source>
        <dbReference type="ARBA" id="ARBA00022723"/>
    </source>
</evidence>
<dbReference type="CDD" id="cd00067">
    <property type="entry name" value="GAL4"/>
    <property type="match status" value="1"/>
</dbReference>
<feature type="region of interest" description="Disordered" evidence="11">
    <location>
        <begin position="733"/>
        <end position="754"/>
    </location>
</feature>
<dbReference type="Pfam" id="PF00096">
    <property type="entry name" value="zf-C2H2"/>
    <property type="match status" value="2"/>
</dbReference>
<keyword evidence="9" id="KW-0539">Nucleus</keyword>
<keyword evidence="8" id="KW-0804">Transcription</keyword>
<evidence type="ECO:0000259" key="13">
    <source>
        <dbReference type="PROSITE" id="PS50157"/>
    </source>
</evidence>
<evidence type="ECO:0000256" key="7">
    <source>
        <dbReference type="ARBA" id="ARBA00023125"/>
    </source>
</evidence>
<keyword evidence="7" id="KW-0238">DNA-binding</keyword>
<keyword evidence="3" id="KW-0677">Repeat</keyword>
<organism evidence="14 15">
    <name type="scientific">Septoria linicola</name>
    <dbReference type="NCBI Taxonomy" id="215465"/>
    <lineage>
        <taxon>Eukaryota</taxon>
        <taxon>Fungi</taxon>
        <taxon>Dikarya</taxon>
        <taxon>Ascomycota</taxon>
        <taxon>Pezizomycotina</taxon>
        <taxon>Dothideomycetes</taxon>
        <taxon>Dothideomycetidae</taxon>
        <taxon>Mycosphaerellales</taxon>
        <taxon>Mycosphaerellaceae</taxon>
        <taxon>Septoria</taxon>
    </lineage>
</organism>
<evidence type="ECO:0000256" key="4">
    <source>
        <dbReference type="ARBA" id="ARBA00022771"/>
    </source>
</evidence>
<keyword evidence="5" id="KW-0862">Zinc</keyword>
<dbReference type="InterPro" id="IPR007219">
    <property type="entry name" value="XnlR_reg_dom"/>
</dbReference>
<dbReference type="SMART" id="SM00066">
    <property type="entry name" value="GAL4"/>
    <property type="match status" value="1"/>
</dbReference>
<dbReference type="AlphaFoldDB" id="A0A9Q9AJG8"/>
<dbReference type="Proteomes" id="UP001056384">
    <property type="component" value="Chromosome 2"/>
</dbReference>
<dbReference type="PROSITE" id="PS00463">
    <property type="entry name" value="ZN2_CY6_FUNGAL_1"/>
    <property type="match status" value="1"/>
</dbReference>
<evidence type="ECO:0000256" key="1">
    <source>
        <dbReference type="ARBA" id="ARBA00004123"/>
    </source>
</evidence>
<evidence type="ECO:0000256" key="10">
    <source>
        <dbReference type="PROSITE-ProRule" id="PRU00042"/>
    </source>
</evidence>
<evidence type="ECO:0000256" key="5">
    <source>
        <dbReference type="ARBA" id="ARBA00022833"/>
    </source>
</evidence>
<dbReference type="PANTHER" id="PTHR47660">
    <property type="entry name" value="TRANSCRIPTION FACTOR WITH C2H2 AND ZN(2)-CYS(6) DNA BINDING DOMAIN (EUROFUNG)-RELATED-RELATED"/>
    <property type="match status" value="1"/>
</dbReference>
<feature type="compositionally biased region" description="Basic residues" evidence="11">
    <location>
        <begin position="261"/>
        <end position="271"/>
    </location>
</feature>
<dbReference type="InterPro" id="IPR001138">
    <property type="entry name" value="Zn2Cys6_DnaBD"/>
</dbReference>
<evidence type="ECO:0000256" key="9">
    <source>
        <dbReference type="ARBA" id="ARBA00023242"/>
    </source>
</evidence>
<keyword evidence="15" id="KW-1185">Reference proteome</keyword>
<dbReference type="GO" id="GO:0003677">
    <property type="term" value="F:DNA binding"/>
    <property type="evidence" value="ECO:0007669"/>
    <property type="project" value="UniProtKB-KW"/>
</dbReference>
<proteinExistence type="predicted"/>
<accession>A0A9Q9AJG8</accession>
<name>A0A9Q9AJG8_9PEZI</name>
<evidence type="ECO:0000313" key="15">
    <source>
        <dbReference type="Proteomes" id="UP001056384"/>
    </source>
</evidence>
<dbReference type="GO" id="GO:0006351">
    <property type="term" value="P:DNA-templated transcription"/>
    <property type="evidence" value="ECO:0007669"/>
    <property type="project" value="InterPro"/>
</dbReference>
<dbReference type="InterPro" id="IPR036864">
    <property type="entry name" value="Zn2-C6_fun-type_DNA-bd_sf"/>
</dbReference>
<sequence length="851" mass="94937">MVLPEEKNFSCNLCGKAFGRSEHLKRHELMHSQGDRPFKCQFCPKDFIRRDALQHHEATHNATPSLLQRGVRACAICSSAKARCSGEAQCTRCQERGLQCVYPGGVETPTSSTSDVATPAHISIVPQYQYPIQQHEPQTQATQPMPQNIVPMQEGNMTVGFDIWDQNILSSTNWLEVLEPGGYPQYNFDGFPRFFPVESSQQPAHLIPAYRANRSQAYSDSPGSVFSSHSNVIADSITSCGSHDEPPTPGEFYVDGEPARHPRVKRRKTSSAKRTLDVDGLRGPSLRLPDGFPSDFEQQIIVINDSTYTEIQNLYDRNCINPPQPWSPYEPIPLPAKEILGHFLDLHPYHGYGKYRLQYPPENAVSSVLVTSMHEMVRRCVLYVRESTPDPQARTIASGAAEVLHIVGAAFRGDKCLLDSAMEMRHHLGTIFADCARAAGDNIPATSANGMKGTPWVPWCQRESNIRLAYSAWMLDATIAYHFQLTPCLSLRDARLPLPCHEKLWIADTEQDWQALSTYSLQQPILNTALQELFVDKKLPRERGEFARILTIHGIYHRIWEVSRYLENPLSQWIPTASRQPSTELLPTAPVWLPSMPAFVKWQNSACDAIDVLHWQANATIGQASGLEHPTVLQLHFARTVVLATYDRMVSLVRHTASGTIHTVAAQEDQHIITRWANQHQCKARFAAIHAGVAFWHVRSYTIDASHEAPPVGLAALVLWAFGTFTSRKALGASASQQPGDHHTGNEHSEEAGNSDDAACDIILIDRPTDDELVQTFIRNGHKMQAHLTGVGDLYAPRGSERALAQACKLLNSLRCWAINESWLQLLQGLVNTLSHGHINGRGREHVLLAD</sequence>
<dbReference type="SUPFAM" id="SSF57667">
    <property type="entry name" value="beta-beta-alpha zinc fingers"/>
    <property type="match status" value="1"/>
</dbReference>
<dbReference type="InterPro" id="IPR013087">
    <property type="entry name" value="Znf_C2H2_type"/>
</dbReference>
<evidence type="ECO:0000256" key="3">
    <source>
        <dbReference type="ARBA" id="ARBA00022737"/>
    </source>
</evidence>
<feature type="compositionally biased region" description="Basic and acidic residues" evidence="11">
    <location>
        <begin position="740"/>
        <end position="751"/>
    </location>
</feature>
<protein>
    <submittedName>
        <fullName evidence="14">Uncharacterized protein</fullName>
    </submittedName>
</protein>
<dbReference type="Gene3D" id="3.30.160.60">
    <property type="entry name" value="Classic Zinc Finger"/>
    <property type="match status" value="2"/>
</dbReference>
<dbReference type="GO" id="GO:0008270">
    <property type="term" value="F:zinc ion binding"/>
    <property type="evidence" value="ECO:0007669"/>
    <property type="project" value="UniProtKB-KW"/>
</dbReference>
<gene>
    <name evidence="14" type="ORF">Slin15195_G023330</name>
</gene>
<comment type="subcellular location">
    <subcellularLocation>
        <location evidence="1">Nucleus</location>
    </subcellularLocation>
</comment>
<dbReference type="GO" id="GO:0005634">
    <property type="term" value="C:nucleus"/>
    <property type="evidence" value="ECO:0007669"/>
    <property type="project" value="UniProtKB-SubCell"/>
</dbReference>
<dbReference type="SUPFAM" id="SSF57701">
    <property type="entry name" value="Zn2/Cys6 DNA-binding domain"/>
    <property type="match status" value="1"/>
</dbReference>
<feature type="region of interest" description="Disordered" evidence="11">
    <location>
        <begin position="251"/>
        <end position="274"/>
    </location>
</feature>
<dbReference type="PANTHER" id="PTHR47660:SF2">
    <property type="entry name" value="TRANSCRIPTION FACTOR WITH C2H2 AND ZN(2)-CYS(6) DNA BINDING DOMAIN (EUROFUNG)"/>
    <property type="match status" value="1"/>
</dbReference>
<dbReference type="GO" id="GO:0000981">
    <property type="term" value="F:DNA-binding transcription factor activity, RNA polymerase II-specific"/>
    <property type="evidence" value="ECO:0007669"/>
    <property type="project" value="InterPro"/>
</dbReference>
<dbReference type="SMART" id="SM00355">
    <property type="entry name" value="ZnF_C2H2"/>
    <property type="match status" value="2"/>
</dbReference>